<protein>
    <submittedName>
        <fullName evidence="6">Ala-tRNA(Pro) hydrolase</fullName>
    </submittedName>
    <submittedName>
        <fullName evidence="5">Alanyl-tRNA synthetase</fullName>
        <ecNumber evidence="5">6.1.1.7</ecNumber>
    </submittedName>
</protein>
<dbReference type="Pfam" id="PF07973">
    <property type="entry name" value="tRNA_SAD"/>
    <property type="match status" value="1"/>
</dbReference>
<dbReference type="AlphaFoldDB" id="Q6L0Y9"/>
<evidence type="ECO:0000313" key="8">
    <source>
        <dbReference type="Proteomes" id="UP000192315"/>
    </source>
</evidence>
<dbReference type="KEGG" id="pto:PTO0778"/>
<reference evidence="6 8" key="3">
    <citation type="submission" date="2017-04" db="EMBL/GenBank/DDBJ databases">
        <authorList>
            <person name="Varghese N."/>
            <person name="Submissions S."/>
        </authorList>
    </citation>
    <scope>NUCLEOTIDE SEQUENCE [LARGE SCALE GENOMIC DNA]</scope>
    <source>
        <strain evidence="6 8">DSM 9789</strain>
    </source>
</reference>
<dbReference type="SUPFAM" id="SSF50447">
    <property type="entry name" value="Translation proteins"/>
    <property type="match status" value="1"/>
</dbReference>
<dbReference type="GO" id="GO:0005524">
    <property type="term" value="F:ATP binding"/>
    <property type="evidence" value="ECO:0007669"/>
    <property type="project" value="InterPro"/>
</dbReference>
<evidence type="ECO:0000313" key="5">
    <source>
        <dbReference type="EMBL" id="AAT43363.1"/>
    </source>
</evidence>
<evidence type="ECO:0000256" key="3">
    <source>
        <dbReference type="ARBA" id="ARBA00022833"/>
    </source>
</evidence>
<dbReference type="GO" id="GO:0043039">
    <property type="term" value="P:tRNA aminoacylation"/>
    <property type="evidence" value="ECO:0007669"/>
    <property type="project" value="InterPro"/>
</dbReference>
<dbReference type="RefSeq" id="WP_011177579.1">
    <property type="nucleotide sequence ID" value="NC_005877.1"/>
</dbReference>
<dbReference type="EC" id="6.1.1.7" evidence="5"/>
<dbReference type="InterPro" id="IPR018163">
    <property type="entry name" value="Thr/Ala-tRNA-synth_IIc_edit"/>
</dbReference>
<dbReference type="eggNOG" id="arCOG01254">
    <property type="taxonomic scope" value="Archaea"/>
</dbReference>
<dbReference type="GO" id="GO:0002161">
    <property type="term" value="F:aminoacyl-tRNA deacylase activity"/>
    <property type="evidence" value="ECO:0007669"/>
    <property type="project" value="UniProtKB-ARBA"/>
</dbReference>
<gene>
    <name evidence="5" type="ordered locus">PTO0778</name>
    <name evidence="6" type="ORF">SAMN02745355_0203</name>
</gene>
<dbReference type="SMART" id="SM00863">
    <property type="entry name" value="tRNA_SAD"/>
    <property type="match status" value="1"/>
</dbReference>
<dbReference type="GeneID" id="2844503"/>
<keyword evidence="5" id="KW-0436">Ligase</keyword>
<name>Q6L0Y9_PICTO</name>
<dbReference type="PANTHER" id="PTHR43462:SF1">
    <property type="entry name" value="ALANYL-TRNA EDITING PROTEIN AARSD1"/>
    <property type="match status" value="1"/>
</dbReference>
<sequence>MKTRELFLDDQYMKECDSKVTMVEFTDMTVDQSVFFPTRAGEPNDKGTVTINGKDYVIVDVWEDGENIHLISLDTYPQDIAGQTVHQKIDWDVRYNHMRYRSALFLISGIAYKFYNARCRMNQTYEDNAWIDVYVDEMNEEKLEKIKTEMKKIIESGIDINASYISRDEFTKNSQLMNLSKDKMPEGDNIRIINISGLPMQPDNGVHVKNTREIGDFEITTTMAKGKMERRLTVKLK</sequence>
<dbReference type="Gene3D" id="3.30.980.10">
    <property type="entry name" value="Threonyl-trna Synthetase, Chain A, domain 2"/>
    <property type="match status" value="1"/>
</dbReference>
<organism evidence="5 7">
    <name type="scientific">Picrophilus torridus (strain ATCC 700027 / DSM 9790 / JCM 10055 / NBRC 100828 / KAW 2/3)</name>
    <dbReference type="NCBI Taxonomy" id="1122961"/>
    <lineage>
        <taxon>Archaea</taxon>
        <taxon>Methanobacteriati</taxon>
        <taxon>Thermoplasmatota</taxon>
        <taxon>Thermoplasmata</taxon>
        <taxon>Thermoplasmatales</taxon>
        <taxon>Picrophilaceae</taxon>
        <taxon>Picrophilus</taxon>
    </lineage>
</organism>
<evidence type="ECO:0000313" key="6">
    <source>
        <dbReference type="EMBL" id="SMD30328.1"/>
    </source>
</evidence>
<reference evidence="5" key="2">
    <citation type="submission" date="2004-02" db="EMBL/GenBank/DDBJ databases">
        <authorList>
            <person name="Fuetterer O."/>
            <person name="Angelov A."/>
            <person name="Liesegang H."/>
            <person name="Gottschalk G."/>
            <person name="Schleper C."/>
            <person name="Schepers B."/>
            <person name="Dock C."/>
            <person name="Antranikian G."/>
            <person name="Liebl W."/>
        </authorList>
    </citation>
    <scope>NUCLEOTIDE SEQUENCE</scope>
    <source>
        <strain evidence="5">DSM 9790</strain>
    </source>
</reference>
<dbReference type="EMBL" id="AE017261">
    <property type="protein sequence ID" value="AAT43363.1"/>
    <property type="molecule type" value="Genomic_DNA"/>
</dbReference>
<reference evidence="5 7" key="1">
    <citation type="journal article" date="2004" name="Proc. Natl. Acad. Sci. U.S.A.">
        <title>Genome sequence of Picrophilus torridus and its implications for life around pH 0.</title>
        <authorList>
            <person name="Futterer O."/>
            <person name="Angelov A."/>
            <person name="Liesegang H."/>
            <person name="Gottschalk G."/>
            <person name="Schleper C."/>
            <person name="Schepers B."/>
            <person name="Dock C."/>
            <person name="Antranikian G."/>
            <person name="Liebl W."/>
        </authorList>
    </citation>
    <scope>NUCLEOTIDE SEQUENCE [LARGE SCALE GENOMIC DNA]</scope>
    <source>
        <strain evidence="7">ATCC 700027 / DSM 9790 / JCM 10055 / NBRC 100828</strain>
        <strain evidence="5">DSM 9790</strain>
    </source>
</reference>
<comment type="cofactor">
    <cofactor evidence="1">
        <name>Zn(2+)</name>
        <dbReference type="ChEBI" id="CHEBI:29105"/>
    </cofactor>
</comment>
<accession>Q6L0Y9</accession>
<dbReference type="Gene3D" id="2.40.30.130">
    <property type="match status" value="1"/>
</dbReference>
<evidence type="ECO:0000256" key="2">
    <source>
        <dbReference type="ARBA" id="ARBA00022723"/>
    </source>
</evidence>
<keyword evidence="8" id="KW-1185">Reference proteome</keyword>
<dbReference type="PANTHER" id="PTHR43462">
    <property type="entry name" value="ALANYL-TRNA EDITING PROTEIN"/>
    <property type="match status" value="1"/>
</dbReference>
<dbReference type="InterPro" id="IPR051335">
    <property type="entry name" value="Alanyl-tRNA_Editing_Enzymes"/>
</dbReference>
<dbReference type="InterPro" id="IPR012947">
    <property type="entry name" value="tRNA_SAD"/>
</dbReference>
<feature type="domain" description="Threonyl/alanyl tRNA synthetase SAD" evidence="4">
    <location>
        <begin position="190"/>
        <end position="233"/>
    </location>
</feature>
<dbReference type="InterPro" id="IPR009000">
    <property type="entry name" value="Transl_B-barrel_sf"/>
</dbReference>
<dbReference type="SUPFAM" id="SSF55186">
    <property type="entry name" value="ThrRS/AlaRS common domain"/>
    <property type="match status" value="1"/>
</dbReference>
<proteinExistence type="predicted"/>
<dbReference type="OrthoDB" id="11392at2157"/>
<evidence type="ECO:0000256" key="1">
    <source>
        <dbReference type="ARBA" id="ARBA00001947"/>
    </source>
</evidence>
<dbReference type="GO" id="GO:0004813">
    <property type="term" value="F:alanine-tRNA ligase activity"/>
    <property type="evidence" value="ECO:0007669"/>
    <property type="project" value="UniProtKB-EC"/>
</dbReference>
<keyword evidence="6" id="KW-0378">Hydrolase</keyword>
<keyword evidence="3" id="KW-0862">Zinc</keyword>
<accession>A0A8G2L6T6</accession>
<dbReference type="STRING" id="263820.PTO0778"/>
<dbReference type="GO" id="GO:0046872">
    <property type="term" value="F:metal ion binding"/>
    <property type="evidence" value="ECO:0007669"/>
    <property type="project" value="UniProtKB-KW"/>
</dbReference>
<dbReference type="Proteomes" id="UP000000438">
    <property type="component" value="Chromosome"/>
</dbReference>
<dbReference type="EMBL" id="FWYE01000001">
    <property type="protein sequence ID" value="SMD30328.1"/>
    <property type="molecule type" value="Genomic_DNA"/>
</dbReference>
<dbReference type="InParanoid" id="Q6L0Y9"/>
<dbReference type="PaxDb" id="263820-PTO0778"/>
<evidence type="ECO:0000313" key="7">
    <source>
        <dbReference type="Proteomes" id="UP000000438"/>
    </source>
</evidence>
<evidence type="ECO:0000259" key="4">
    <source>
        <dbReference type="SMART" id="SM00863"/>
    </source>
</evidence>
<keyword evidence="2" id="KW-0479">Metal-binding</keyword>
<dbReference type="Proteomes" id="UP000192315">
    <property type="component" value="Unassembled WGS sequence"/>
</dbReference>
<dbReference type="HOGENOM" id="CLU_004485_3_2_2"/>